<protein>
    <submittedName>
        <fullName evidence="2">Uncharacterized protein</fullName>
    </submittedName>
</protein>
<feature type="compositionally biased region" description="Polar residues" evidence="1">
    <location>
        <begin position="432"/>
        <end position="450"/>
    </location>
</feature>
<feature type="compositionally biased region" description="Low complexity" evidence="1">
    <location>
        <begin position="376"/>
        <end position="386"/>
    </location>
</feature>
<feature type="compositionally biased region" description="Low complexity" evidence="1">
    <location>
        <begin position="120"/>
        <end position="156"/>
    </location>
</feature>
<feature type="compositionally biased region" description="Low complexity" evidence="1">
    <location>
        <begin position="416"/>
        <end position="431"/>
    </location>
</feature>
<accession>A0A1J9RQP9</accession>
<feature type="compositionally biased region" description="Basic and acidic residues" evidence="1">
    <location>
        <begin position="400"/>
        <end position="414"/>
    </location>
</feature>
<dbReference type="RefSeq" id="XP_020126488.1">
    <property type="nucleotide sequence ID" value="XM_020278167.1"/>
</dbReference>
<keyword evidence="3" id="KW-1185">Reference proteome</keyword>
<evidence type="ECO:0000256" key="1">
    <source>
        <dbReference type="SAM" id="MobiDB-lite"/>
    </source>
</evidence>
<feature type="compositionally biased region" description="Low complexity" evidence="1">
    <location>
        <begin position="205"/>
        <end position="221"/>
    </location>
</feature>
<dbReference type="Proteomes" id="UP000183809">
    <property type="component" value="Unassembled WGS sequence"/>
</dbReference>
<proteinExistence type="predicted"/>
<feature type="region of interest" description="Disordered" evidence="1">
    <location>
        <begin position="119"/>
        <end position="221"/>
    </location>
</feature>
<evidence type="ECO:0000313" key="3">
    <source>
        <dbReference type="Proteomes" id="UP000183809"/>
    </source>
</evidence>
<name>A0A1J9RQP9_9PEZI</name>
<dbReference type="AlphaFoldDB" id="A0A1J9RQP9"/>
<comment type="caution">
    <text evidence="2">The sequence shown here is derived from an EMBL/GenBank/DDBJ whole genome shotgun (WGS) entry which is preliminary data.</text>
</comment>
<organism evidence="2 3">
    <name type="scientific">Diplodia corticola</name>
    <dbReference type="NCBI Taxonomy" id="236234"/>
    <lineage>
        <taxon>Eukaryota</taxon>
        <taxon>Fungi</taxon>
        <taxon>Dikarya</taxon>
        <taxon>Ascomycota</taxon>
        <taxon>Pezizomycotina</taxon>
        <taxon>Dothideomycetes</taxon>
        <taxon>Dothideomycetes incertae sedis</taxon>
        <taxon>Botryosphaeriales</taxon>
        <taxon>Botryosphaeriaceae</taxon>
        <taxon>Diplodia</taxon>
    </lineage>
</organism>
<sequence>MQSSLFTAEAMEGVEYTSLPKIVLPAVPQAATVGSVWLGDQSLSSQDAHMDNSPWNGPGGRYVKCLKRDASGNLPYAPFASEIQRIFSAWERQPAQVGPQLTSVSKRMKLVHPGLPCSDGGLAPLPSSAPAAASSSGPSGPSGSSSGNPSSSSSSSQAQTMAQDAPARASAPAPIQPSSCAPSGRTGQSDDASAAHPPARGTGLAPGSSAQPFPAFSPAPATKDVTMADATTTSASFAPAAPAPVLASSAPALPVASAQPVVLASSDDRMDFVATGPARATSQPAAVVPAAPAVPASASGSSSAAGQVMVAGNVAPAVRAAPVQPASASGSSSVAGQVKTAGKVAPAVRAAPVFSASAGGSSSVAGQVKAAGKVATSSARPPASSSKAEVSVPSGCPSGKDVEAKDSSTDEKKKSGSSSSAPVPAPTTESSGSRQSSARPTAAGPSSTEPAVSAEEKADSMMDMLDTLIVDYDEDVEDPATPELLLAHLANMQKAMQDIVGKRLLKKVAADYKKHLPNVEKYARSATVSSFNEWLRKWKAVVHKTLKYEGI</sequence>
<dbReference type="GeneID" id="31018428"/>
<feature type="compositionally biased region" description="Low complexity" evidence="1">
    <location>
        <begin position="165"/>
        <end position="183"/>
    </location>
</feature>
<evidence type="ECO:0000313" key="2">
    <source>
        <dbReference type="EMBL" id="OJD30228.1"/>
    </source>
</evidence>
<reference evidence="2 3" key="1">
    <citation type="submission" date="2016-10" db="EMBL/GenBank/DDBJ databases">
        <title>Proteomics and genomics reveal pathogen-plant mechanisms compatible with a hemibiotrophic lifestyle of Diplodia corticola.</title>
        <authorList>
            <person name="Fernandes I."/>
            <person name="De Jonge R."/>
            <person name="Van De Peer Y."/>
            <person name="Devreese B."/>
            <person name="Alves A."/>
            <person name="Esteves A.C."/>
        </authorList>
    </citation>
    <scope>NUCLEOTIDE SEQUENCE [LARGE SCALE GENOMIC DNA]</scope>
    <source>
        <strain evidence="2 3">CBS 112549</strain>
    </source>
</reference>
<feature type="region of interest" description="Disordered" evidence="1">
    <location>
        <begin position="376"/>
        <end position="456"/>
    </location>
</feature>
<dbReference type="EMBL" id="MNUE01000064">
    <property type="protein sequence ID" value="OJD30228.1"/>
    <property type="molecule type" value="Genomic_DNA"/>
</dbReference>
<gene>
    <name evidence="2" type="ORF">BKCO1_6400016</name>
</gene>